<organism evidence="2">
    <name type="scientific">uncultured Nocardioidaceae bacterium</name>
    <dbReference type="NCBI Taxonomy" id="253824"/>
    <lineage>
        <taxon>Bacteria</taxon>
        <taxon>Bacillati</taxon>
        <taxon>Actinomycetota</taxon>
        <taxon>Actinomycetes</taxon>
        <taxon>Propionibacteriales</taxon>
        <taxon>Nocardioidaceae</taxon>
        <taxon>environmental samples</taxon>
    </lineage>
</organism>
<feature type="non-terminal residue" evidence="2">
    <location>
        <position position="123"/>
    </location>
</feature>
<name>A0A6J4MHM4_9ACTN</name>
<dbReference type="EMBL" id="CADCUH010000161">
    <property type="protein sequence ID" value="CAA9358593.1"/>
    <property type="molecule type" value="Genomic_DNA"/>
</dbReference>
<dbReference type="AlphaFoldDB" id="A0A6J4MHM4"/>
<sequence>GGGPGGGAGTAGRVGPARHPRPLDRHRLALPRDHPTGAGVRPRHPAAEPARRGHGLHPGVRRRALVGTAAARPERPAVEEPPAVPAGRHGDQRRLPVALVRRPQRRGGLLTRRHPTARHHLQV</sequence>
<feature type="compositionally biased region" description="Basic residues" evidence="1">
    <location>
        <begin position="52"/>
        <end position="64"/>
    </location>
</feature>
<protein>
    <submittedName>
        <fullName evidence="2">Uncharacterized amino acid permease, GabP family</fullName>
    </submittedName>
</protein>
<gene>
    <name evidence="2" type="ORF">AVDCRST_MAG36-2436</name>
</gene>
<feature type="non-terminal residue" evidence="2">
    <location>
        <position position="1"/>
    </location>
</feature>
<proteinExistence type="predicted"/>
<evidence type="ECO:0000256" key="1">
    <source>
        <dbReference type="SAM" id="MobiDB-lite"/>
    </source>
</evidence>
<feature type="compositionally biased region" description="Gly residues" evidence="1">
    <location>
        <begin position="1"/>
        <end position="12"/>
    </location>
</feature>
<feature type="compositionally biased region" description="Basic and acidic residues" evidence="1">
    <location>
        <begin position="21"/>
        <end position="35"/>
    </location>
</feature>
<reference evidence="2" key="1">
    <citation type="submission" date="2020-02" db="EMBL/GenBank/DDBJ databases">
        <authorList>
            <person name="Meier V. D."/>
        </authorList>
    </citation>
    <scope>NUCLEOTIDE SEQUENCE</scope>
    <source>
        <strain evidence="2">AVDCRST_MAG36</strain>
    </source>
</reference>
<accession>A0A6J4MHM4</accession>
<feature type="compositionally biased region" description="Basic residues" evidence="1">
    <location>
        <begin position="111"/>
        <end position="123"/>
    </location>
</feature>
<evidence type="ECO:0000313" key="2">
    <source>
        <dbReference type="EMBL" id="CAA9358593.1"/>
    </source>
</evidence>
<feature type="region of interest" description="Disordered" evidence="1">
    <location>
        <begin position="1"/>
        <end position="123"/>
    </location>
</feature>